<evidence type="ECO:0000313" key="1">
    <source>
        <dbReference type="EMBL" id="KAI4818802.1"/>
    </source>
</evidence>
<proteinExistence type="predicted"/>
<feature type="non-terminal residue" evidence="1">
    <location>
        <position position="1"/>
    </location>
</feature>
<comment type="caution">
    <text evidence="1">The sequence shown here is derived from an EMBL/GenBank/DDBJ whole genome shotgun (WGS) entry which is preliminary data.</text>
</comment>
<keyword evidence="2" id="KW-1185">Reference proteome</keyword>
<reference evidence="1" key="1">
    <citation type="submission" date="2022-05" db="EMBL/GenBank/DDBJ databases">
        <title>Chromosome-level genome of Chaenocephalus aceratus.</title>
        <authorList>
            <person name="Park H."/>
        </authorList>
    </citation>
    <scope>NUCLEOTIDE SEQUENCE</scope>
    <source>
        <strain evidence="1">KU_202001</strain>
    </source>
</reference>
<sequence length="54" mass="5702">SLPVTSALCVESAPIDPASNVHVLGSKLLKSQHAGVGRLPHFAQITKRLITEGR</sequence>
<accession>A0ACB9WYE9</accession>
<name>A0ACB9WYE9_CHAAC</name>
<dbReference type="Proteomes" id="UP001057452">
    <property type="component" value="Chromosome 10"/>
</dbReference>
<gene>
    <name evidence="1" type="ORF">KUCAC02_004102</name>
</gene>
<evidence type="ECO:0000313" key="2">
    <source>
        <dbReference type="Proteomes" id="UP001057452"/>
    </source>
</evidence>
<feature type="non-terminal residue" evidence="1">
    <location>
        <position position="54"/>
    </location>
</feature>
<protein>
    <submittedName>
        <fullName evidence="1">Uncharacterized protein</fullName>
    </submittedName>
</protein>
<organism evidence="1 2">
    <name type="scientific">Chaenocephalus aceratus</name>
    <name type="common">Blackfin icefish</name>
    <name type="synonym">Chaenichthys aceratus</name>
    <dbReference type="NCBI Taxonomy" id="36190"/>
    <lineage>
        <taxon>Eukaryota</taxon>
        <taxon>Metazoa</taxon>
        <taxon>Chordata</taxon>
        <taxon>Craniata</taxon>
        <taxon>Vertebrata</taxon>
        <taxon>Euteleostomi</taxon>
        <taxon>Actinopterygii</taxon>
        <taxon>Neopterygii</taxon>
        <taxon>Teleostei</taxon>
        <taxon>Neoteleostei</taxon>
        <taxon>Acanthomorphata</taxon>
        <taxon>Eupercaria</taxon>
        <taxon>Perciformes</taxon>
        <taxon>Notothenioidei</taxon>
        <taxon>Channichthyidae</taxon>
        <taxon>Chaenocephalus</taxon>
    </lineage>
</organism>
<dbReference type="EMBL" id="CM043794">
    <property type="protein sequence ID" value="KAI4818802.1"/>
    <property type="molecule type" value="Genomic_DNA"/>
</dbReference>